<organism evidence="4 5">
    <name type="scientific">Chryseobacterium taeanense</name>
    <dbReference type="NCBI Taxonomy" id="311334"/>
    <lineage>
        <taxon>Bacteria</taxon>
        <taxon>Pseudomonadati</taxon>
        <taxon>Bacteroidota</taxon>
        <taxon>Flavobacteriia</taxon>
        <taxon>Flavobacteriales</taxon>
        <taxon>Weeksellaceae</taxon>
        <taxon>Chryseobacterium group</taxon>
        <taxon>Chryseobacterium</taxon>
    </lineage>
</organism>
<dbReference type="PANTHER" id="PTHR11941">
    <property type="entry name" value="ENOYL-COA HYDRATASE-RELATED"/>
    <property type="match status" value="1"/>
</dbReference>
<dbReference type="GO" id="GO:0016829">
    <property type="term" value="F:lyase activity"/>
    <property type="evidence" value="ECO:0007669"/>
    <property type="project" value="UniProtKB-KW"/>
</dbReference>
<name>A0A1G8JSD1_9FLAO</name>
<dbReference type="EMBL" id="FNDW01000006">
    <property type="protein sequence ID" value="SDI34118.1"/>
    <property type="molecule type" value="Genomic_DNA"/>
</dbReference>
<dbReference type="SUPFAM" id="SSF52096">
    <property type="entry name" value="ClpP/crotonase"/>
    <property type="match status" value="1"/>
</dbReference>
<gene>
    <name evidence="4" type="ORF">SAMN05421846_106192</name>
</gene>
<dbReference type="Pfam" id="PF00378">
    <property type="entry name" value="ECH_1"/>
    <property type="match status" value="1"/>
</dbReference>
<dbReference type="AlphaFoldDB" id="A0A1G8JSD1"/>
<dbReference type="PANTHER" id="PTHR11941:SF54">
    <property type="entry name" value="ENOYL-COA HYDRATASE, MITOCHONDRIAL"/>
    <property type="match status" value="1"/>
</dbReference>
<evidence type="ECO:0000313" key="4">
    <source>
        <dbReference type="EMBL" id="SDI34118.1"/>
    </source>
</evidence>
<dbReference type="InterPro" id="IPR029045">
    <property type="entry name" value="ClpP/crotonase-like_dom_sf"/>
</dbReference>
<dbReference type="InterPro" id="IPR001753">
    <property type="entry name" value="Enoyl-CoA_hydra/iso"/>
</dbReference>
<protein>
    <submittedName>
        <fullName evidence="4">Enoyl-CoA hydratase</fullName>
    </submittedName>
</protein>
<dbReference type="STRING" id="311334.SAMN05421846_106192"/>
<evidence type="ECO:0000256" key="3">
    <source>
        <dbReference type="RuleBase" id="RU003707"/>
    </source>
</evidence>
<dbReference type="PROSITE" id="PS00166">
    <property type="entry name" value="ENOYL_COA_HYDRATASE"/>
    <property type="match status" value="1"/>
</dbReference>
<keyword evidence="5" id="KW-1185">Reference proteome</keyword>
<dbReference type="FunFam" id="3.90.226.10:FF:000009">
    <property type="entry name" value="Carnitinyl-CoA dehydratase"/>
    <property type="match status" value="1"/>
</dbReference>
<dbReference type="InterPro" id="IPR014748">
    <property type="entry name" value="Enoyl-CoA_hydra_C"/>
</dbReference>
<reference evidence="5" key="1">
    <citation type="submission" date="2016-10" db="EMBL/GenBank/DDBJ databases">
        <authorList>
            <person name="Varghese N."/>
            <person name="Submissions S."/>
        </authorList>
    </citation>
    <scope>NUCLEOTIDE SEQUENCE [LARGE SCALE GENOMIC DNA]</scope>
    <source>
        <strain evidence="5">DSM 17071</strain>
    </source>
</reference>
<proteinExistence type="inferred from homology"/>
<evidence type="ECO:0000256" key="1">
    <source>
        <dbReference type="ARBA" id="ARBA00005254"/>
    </source>
</evidence>
<dbReference type="Gene3D" id="3.90.226.10">
    <property type="entry name" value="2-enoyl-CoA Hydratase, Chain A, domain 1"/>
    <property type="match status" value="1"/>
</dbReference>
<dbReference type="Proteomes" id="UP000198869">
    <property type="component" value="Unassembled WGS sequence"/>
</dbReference>
<comment type="similarity">
    <text evidence="1 3">Belongs to the enoyl-CoA hydratase/isomerase family.</text>
</comment>
<evidence type="ECO:0000256" key="2">
    <source>
        <dbReference type="ARBA" id="ARBA00023239"/>
    </source>
</evidence>
<keyword evidence="2" id="KW-0456">Lyase</keyword>
<dbReference type="InterPro" id="IPR018376">
    <property type="entry name" value="Enoyl-CoA_hyd/isom_CS"/>
</dbReference>
<sequence length="265" mass="29001">MHKIIFYSGKMGYENILLDKEDKISIITINRPESLNALNAKTISEISSALDELNSDATCRVIILTGSGEKSFVAGADIKEFSDFGQEKAEELARNGQNSLFNKIENMTKPVIAAVNGFALGGGLELAMACHIRYASENAKLGLPEVTLGLIPGYGGTQRLPKLVGKGIANEMIFSAKMIPAQRAKEIGLVNEVYPIEELLTKTRELANIIARNSPMAISKAIHAVNLSDTDKGFETEIRYFGELFDLDDKKEGVSAFLEKRKPNF</sequence>
<accession>A0A1G8JSD1</accession>
<evidence type="ECO:0000313" key="5">
    <source>
        <dbReference type="Proteomes" id="UP000198869"/>
    </source>
</evidence>
<dbReference type="CDD" id="cd06558">
    <property type="entry name" value="crotonase-like"/>
    <property type="match status" value="1"/>
</dbReference>
<dbReference type="Gene3D" id="1.10.12.10">
    <property type="entry name" value="Lyase 2-enoyl-coa Hydratase, Chain A, domain 2"/>
    <property type="match status" value="1"/>
</dbReference>
<dbReference type="GO" id="GO:0006635">
    <property type="term" value="P:fatty acid beta-oxidation"/>
    <property type="evidence" value="ECO:0007669"/>
    <property type="project" value="TreeGrafter"/>
</dbReference>